<protein>
    <recommendedName>
        <fullName evidence="3">Secreted protein</fullName>
    </recommendedName>
</protein>
<proteinExistence type="predicted"/>
<comment type="caution">
    <text evidence="1">The sequence shown here is derived from an EMBL/GenBank/DDBJ whole genome shotgun (WGS) entry which is preliminary data.</text>
</comment>
<evidence type="ECO:0008006" key="3">
    <source>
        <dbReference type="Google" id="ProtNLM"/>
    </source>
</evidence>
<organism evidence="1 2">
    <name type="scientific">Batillaria attramentaria</name>
    <dbReference type="NCBI Taxonomy" id="370345"/>
    <lineage>
        <taxon>Eukaryota</taxon>
        <taxon>Metazoa</taxon>
        <taxon>Spiralia</taxon>
        <taxon>Lophotrochozoa</taxon>
        <taxon>Mollusca</taxon>
        <taxon>Gastropoda</taxon>
        <taxon>Caenogastropoda</taxon>
        <taxon>Sorbeoconcha</taxon>
        <taxon>Cerithioidea</taxon>
        <taxon>Batillariidae</taxon>
        <taxon>Batillaria</taxon>
    </lineage>
</organism>
<evidence type="ECO:0000313" key="1">
    <source>
        <dbReference type="EMBL" id="KAK7484927.1"/>
    </source>
</evidence>
<gene>
    <name evidence="1" type="ORF">BaRGS_00023847</name>
</gene>
<dbReference type="Proteomes" id="UP001519460">
    <property type="component" value="Unassembled WGS sequence"/>
</dbReference>
<dbReference type="AlphaFoldDB" id="A0ABD0KDB9"/>
<dbReference type="EMBL" id="JACVVK020000202">
    <property type="protein sequence ID" value="KAK7484927.1"/>
    <property type="molecule type" value="Genomic_DNA"/>
</dbReference>
<sequence length="93" mass="10334">MSSGLGFSLLAPRKICRILVWLCPRSLASPSAIRTGLSSTCQSYAGFKGLLLLSWLDFGDWVYQGFSCWSFHFFFNKSSAGRADQSCPHPHQV</sequence>
<keyword evidence="2" id="KW-1185">Reference proteome</keyword>
<accession>A0ABD0KDB9</accession>
<evidence type="ECO:0000313" key="2">
    <source>
        <dbReference type="Proteomes" id="UP001519460"/>
    </source>
</evidence>
<reference evidence="1 2" key="1">
    <citation type="journal article" date="2023" name="Sci. Data">
        <title>Genome assembly of the Korean intertidal mud-creeper Batillaria attramentaria.</title>
        <authorList>
            <person name="Patra A.K."/>
            <person name="Ho P.T."/>
            <person name="Jun S."/>
            <person name="Lee S.J."/>
            <person name="Kim Y."/>
            <person name="Won Y.J."/>
        </authorList>
    </citation>
    <scope>NUCLEOTIDE SEQUENCE [LARGE SCALE GENOMIC DNA]</scope>
    <source>
        <strain evidence="1">Wonlab-2016</strain>
    </source>
</reference>
<name>A0ABD0KDB9_9CAEN</name>